<dbReference type="InterPro" id="IPR006201">
    <property type="entry name" value="Neur_channel"/>
</dbReference>
<dbReference type="EMBL" id="CAJFCV020000006">
    <property type="protein sequence ID" value="CAG9129593.1"/>
    <property type="molecule type" value="Genomic_DNA"/>
</dbReference>
<dbReference type="EMBL" id="CAJFDI010000006">
    <property type="protein sequence ID" value="CAD5234038.1"/>
    <property type="molecule type" value="Genomic_DNA"/>
</dbReference>
<proteinExistence type="predicted"/>
<dbReference type="Gene3D" id="2.70.170.10">
    <property type="entry name" value="Neurotransmitter-gated ion-channel ligand-binding domain"/>
    <property type="match status" value="1"/>
</dbReference>
<feature type="chain" id="PRO_5035412515" evidence="2">
    <location>
        <begin position="34"/>
        <end position="463"/>
    </location>
</feature>
<name>A0A7I8X0C0_BURXY</name>
<feature type="transmembrane region" description="Helical" evidence="1">
    <location>
        <begin position="357"/>
        <end position="377"/>
    </location>
</feature>
<evidence type="ECO:0000256" key="1">
    <source>
        <dbReference type="SAM" id="Phobius"/>
    </source>
</evidence>
<feature type="domain" description="Neurotransmitter-gated ion-channel ligand-binding" evidence="3">
    <location>
        <begin position="104"/>
        <end position="233"/>
    </location>
</feature>
<protein>
    <submittedName>
        <fullName evidence="4">(pine wood nematode) hypothetical protein</fullName>
    </submittedName>
</protein>
<evidence type="ECO:0000313" key="4">
    <source>
        <dbReference type="EMBL" id="CAD5234038.1"/>
    </source>
</evidence>
<keyword evidence="2" id="KW-0732">Signal</keyword>
<dbReference type="Proteomes" id="UP000582659">
    <property type="component" value="Unassembled WGS sequence"/>
</dbReference>
<evidence type="ECO:0000256" key="2">
    <source>
        <dbReference type="SAM" id="SignalP"/>
    </source>
</evidence>
<dbReference type="GO" id="GO:0004888">
    <property type="term" value="F:transmembrane signaling receptor activity"/>
    <property type="evidence" value="ECO:0007669"/>
    <property type="project" value="InterPro"/>
</dbReference>
<keyword evidence="5" id="KW-1185">Reference proteome</keyword>
<dbReference type="FunFam" id="2.70.170.10:FF:000063">
    <property type="entry name" value="Ligand-Gated ion Channel"/>
    <property type="match status" value="1"/>
</dbReference>
<keyword evidence="1" id="KW-1133">Transmembrane helix</keyword>
<keyword evidence="1" id="KW-0812">Transmembrane</keyword>
<dbReference type="AlphaFoldDB" id="A0A7I8X0C0"/>
<accession>A0A7I8X0C0</accession>
<dbReference type="InterPro" id="IPR036734">
    <property type="entry name" value="Neur_chan_lig-bd_sf"/>
</dbReference>
<sequence>MDTITQNHGLSGKMTRLQHVLRLSAIILPVLLAQQFHISGPGNAGNLDPCKYFENVTDVQQLNHHEFVAFEQCLYYFLANKAQQNSAKFGSVHPIATLPPVYGNTDQKNVKVKIGQITLQHFQLNEFIKDLNIMGYMEMQWDDQRLAWDQSQWKLEKLQIHSANHIWIPVLSSQAYETSLRNDDVMEVRKLETSNKGNVSAVISFSLKTFCDDTDFRHFPDDVYKCCFQLEPHFNQDLIEFATDGLPVFTDPKYFRDYGWSMSGTIPSVNPDPNIVAQLNFCINLQRSSSAVKIELSVPTWVTAILFLFSPFLGSIKTQLYVKLFVMLLQVVILQLFSNRIAPHLGSASATPVIMALHEFCMVMNTLSIIASILFLMQTRIRRNLPPWGWLINASQIINKFVCFFNQTAEWDSEGVELEKGGLPAQSSSNRYQADWHNAFLALHGVTTLALSLIFIFGYLVIR</sequence>
<dbReference type="Proteomes" id="UP000659654">
    <property type="component" value="Unassembled WGS sequence"/>
</dbReference>
<reference evidence="4" key="1">
    <citation type="submission" date="2020-09" db="EMBL/GenBank/DDBJ databases">
        <authorList>
            <person name="Kikuchi T."/>
        </authorList>
    </citation>
    <scope>NUCLEOTIDE SEQUENCE</scope>
    <source>
        <strain evidence="4">Ka4C1</strain>
    </source>
</reference>
<keyword evidence="1" id="KW-0472">Membrane</keyword>
<evidence type="ECO:0000259" key="3">
    <source>
        <dbReference type="Pfam" id="PF02931"/>
    </source>
</evidence>
<feature type="transmembrane region" description="Helical" evidence="1">
    <location>
        <begin position="320"/>
        <end position="337"/>
    </location>
</feature>
<feature type="transmembrane region" description="Helical" evidence="1">
    <location>
        <begin position="296"/>
        <end position="313"/>
    </location>
</feature>
<dbReference type="PANTHER" id="PTHR18945">
    <property type="entry name" value="NEUROTRANSMITTER GATED ION CHANNEL"/>
    <property type="match status" value="1"/>
</dbReference>
<feature type="transmembrane region" description="Helical" evidence="1">
    <location>
        <begin position="439"/>
        <end position="462"/>
    </location>
</feature>
<feature type="signal peptide" evidence="2">
    <location>
        <begin position="1"/>
        <end position="33"/>
    </location>
</feature>
<dbReference type="InterPro" id="IPR006202">
    <property type="entry name" value="Neur_chan_lig-bd"/>
</dbReference>
<dbReference type="SUPFAM" id="SSF63712">
    <property type="entry name" value="Nicotinic receptor ligand binding domain-like"/>
    <property type="match status" value="1"/>
</dbReference>
<dbReference type="GO" id="GO:0016020">
    <property type="term" value="C:membrane"/>
    <property type="evidence" value="ECO:0007669"/>
    <property type="project" value="InterPro"/>
</dbReference>
<organism evidence="4 5">
    <name type="scientific">Bursaphelenchus xylophilus</name>
    <name type="common">Pinewood nematode worm</name>
    <name type="synonym">Aphelenchoides xylophilus</name>
    <dbReference type="NCBI Taxonomy" id="6326"/>
    <lineage>
        <taxon>Eukaryota</taxon>
        <taxon>Metazoa</taxon>
        <taxon>Ecdysozoa</taxon>
        <taxon>Nematoda</taxon>
        <taxon>Chromadorea</taxon>
        <taxon>Rhabditida</taxon>
        <taxon>Tylenchina</taxon>
        <taxon>Tylenchomorpha</taxon>
        <taxon>Aphelenchoidea</taxon>
        <taxon>Aphelenchoididae</taxon>
        <taxon>Bursaphelenchus</taxon>
    </lineage>
</organism>
<dbReference type="SMR" id="A0A7I8X0C0"/>
<comment type="caution">
    <text evidence="4">The sequence shown here is derived from an EMBL/GenBank/DDBJ whole genome shotgun (WGS) entry which is preliminary data.</text>
</comment>
<dbReference type="Pfam" id="PF02931">
    <property type="entry name" value="Neur_chan_LBD"/>
    <property type="match status" value="1"/>
</dbReference>
<dbReference type="OrthoDB" id="5975154at2759"/>
<dbReference type="GO" id="GO:0005230">
    <property type="term" value="F:extracellular ligand-gated monoatomic ion channel activity"/>
    <property type="evidence" value="ECO:0007669"/>
    <property type="project" value="InterPro"/>
</dbReference>
<evidence type="ECO:0000313" key="5">
    <source>
        <dbReference type="Proteomes" id="UP000659654"/>
    </source>
</evidence>
<gene>
    <name evidence="4" type="ORF">BXYJ_LOCUS14129</name>
</gene>